<evidence type="ECO:0000313" key="2">
    <source>
        <dbReference type="Proteomes" id="UP000237350"/>
    </source>
</evidence>
<dbReference type="EMBL" id="LPWH01000117">
    <property type="protein sequence ID" value="POQ98721.1"/>
    <property type="molecule type" value="Genomic_DNA"/>
</dbReference>
<dbReference type="Proteomes" id="UP000237350">
    <property type="component" value="Unassembled WGS sequence"/>
</dbReference>
<proteinExistence type="predicted"/>
<keyword evidence="2" id="KW-1185">Reference proteome</keyword>
<name>A0A2S4JGS1_9SPIO</name>
<sequence length="226" mass="25026">MEVRNLLEEIAASAVQDVCAEDSASESPRYNTSQECRLDAICYVLNRIPPRYISSGRGYAHLTEELRGDTQLQVDLVRLAHEGLQRVSAVSRAFYGTPSGSVPHGPCFNFPTVKGRVLDGNSFFPLSEITATLRQGGSPAAMFDNRWSNPYTTSEKTRGMYNFWPASVTAEGEGVTRTFDFEILLEGPGFAPVTHFFSLECTSEKAASTMVSMQRDHTLPDLYMFS</sequence>
<dbReference type="Pfam" id="PF10719">
    <property type="entry name" value="ComFB"/>
    <property type="match status" value="1"/>
</dbReference>
<evidence type="ECO:0000313" key="1">
    <source>
        <dbReference type="EMBL" id="POQ98721.1"/>
    </source>
</evidence>
<organism evidence="1 2">
    <name type="scientific">Alkalispirochaeta sphaeroplastigenens</name>
    <dbReference type="NCBI Taxonomy" id="1187066"/>
    <lineage>
        <taxon>Bacteria</taxon>
        <taxon>Pseudomonadati</taxon>
        <taxon>Spirochaetota</taxon>
        <taxon>Spirochaetia</taxon>
        <taxon>Spirochaetales</taxon>
        <taxon>Spirochaetaceae</taxon>
        <taxon>Alkalispirochaeta</taxon>
    </lineage>
</organism>
<protein>
    <recommendedName>
        <fullName evidence="3">Competence protein ComFB</fullName>
    </recommendedName>
</protein>
<dbReference type="AlphaFoldDB" id="A0A2S4JGS1"/>
<accession>A0A2S4JGS1</accession>
<reference evidence="2" key="1">
    <citation type="submission" date="2015-12" db="EMBL/GenBank/DDBJ databases">
        <authorList>
            <person name="Lodha T.D."/>
            <person name="Chintalapati S."/>
            <person name="Chintalapati V.R."/>
            <person name="Sravanthi T."/>
        </authorList>
    </citation>
    <scope>NUCLEOTIDE SEQUENCE [LARGE SCALE GENOMIC DNA]</scope>
    <source>
        <strain evidence="2">JC133</strain>
    </source>
</reference>
<evidence type="ECO:0008006" key="3">
    <source>
        <dbReference type="Google" id="ProtNLM"/>
    </source>
</evidence>
<comment type="caution">
    <text evidence="1">The sequence shown here is derived from an EMBL/GenBank/DDBJ whole genome shotgun (WGS) entry which is preliminary data.</text>
</comment>
<gene>
    <name evidence="1" type="ORF">AU468_11800</name>
</gene>
<dbReference type="InterPro" id="IPR019657">
    <property type="entry name" value="ComFB"/>
</dbReference>
<dbReference type="RefSeq" id="WP_181015597.1">
    <property type="nucleotide sequence ID" value="NZ_LPWH01000117.1"/>
</dbReference>